<evidence type="ECO:0000256" key="2">
    <source>
        <dbReference type="ARBA" id="ARBA00006972"/>
    </source>
</evidence>
<keyword evidence="3" id="KW-0813">Transport</keyword>
<dbReference type="InterPro" id="IPR011012">
    <property type="entry name" value="Longin-like_dom_sf"/>
</dbReference>
<dbReference type="GO" id="GO:0006886">
    <property type="term" value="P:intracellular protein transport"/>
    <property type="evidence" value="ECO:0007669"/>
    <property type="project" value="InterPro"/>
</dbReference>
<keyword evidence="8" id="KW-1185">Reference proteome</keyword>
<dbReference type="InterPro" id="IPR000804">
    <property type="entry name" value="Clathrin_sm-chain_CS"/>
</dbReference>
<evidence type="ECO:0000313" key="7">
    <source>
        <dbReference type="EMBL" id="KAF4672469.1"/>
    </source>
</evidence>
<evidence type="ECO:0000256" key="4">
    <source>
        <dbReference type="ARBA" id="ARBA00022927"/>
    </source>
</evidence>
<dbReference type="GO" id="GO:0012505">
    <property type="term" value="C:endomembrane system"/>
    <property type="evidence" value="ECO:0007669"/>
    <property type="project" value="UniProtKB-SubCell"/>
</dbReference>
<proteinExistence type="inferred from homology"/>
<evidence type="ECO:0000256" key="5">
    <source>
        <dbReference type="ARBA" id="ARBA00023136"/>
    </source>
</evidence>
<evidence type="ECO:0000313" key="8">
    <source>
        <dbReference type="Proteomes" id="UP000591131"/>
    </source>
</evidence>
<dbReference type="OrthoDB" id="371463at2759"/>
<gene>
    <name evidence="7" type="primary">AP4S1</name>
    <name evidence="7" type="ORF">FOL47_000468</name>
</gene>
<accession>A0A7J6MLI3</accession>
<dbReference type="AlphaFoldDB" id="A0A7J6MLI3"/>
<dbReference type="GO" id="GO:0016192">
    <property type="term" value="P:vesicle-mediated transport"/>
    <property type="evidence" value="ECO:0007669"/>
    <property type="project" value="InterPro"/>
</dbReference>
<comment type="subcellular location">
    <subcellularLocation>
        <location evidence="1">Endomembrane system</location>
    </subcellularLocation>
</comment>
<name>A0A7J6MLI3_PERCH</name>
<keyword evidence="4" id="KW-0653">Protein transport</keyword>
<protein>
    <submittedName>
        <fullName evidence="7">AP-4 complex subunit sigma-1</fullName>
    </submittedName>
</protein>
<dbReference type="SUPFAM" id="SSF64356">
    <property type="entry name" value="SNARE-like"/>
    <property type="match status" value="1"/>
</dbReference>
<dbReference type="Gene3D" id="3.30.450.60">
    <property type="match status" value="1"/>
</dbReference>
<dbReference type="PROSITE" id="PS00989">
    <property type="entry name" value="CLAT_ADAPTOR_S"/>
    <property type="match status" value="1"/>
</dbReference>
<dbReference type="CDD" id="cd14832">
    <property type="entry name" value="AP4_sigma"/>
    <property type="match status" value="1"/>
</dbReference>
<dbReference type="EMBL" id="JAAPAO010000108">
    <property type="protein sequence ID" value="KAF4672469.1"/>
    <property type="molecule type" value="Genomic_DNA"/>
</dbReference>
<keyword evidence="5" id="KW-0472">Membrane</keyword>
<dbReference type="InterPro" id="IPR022775">
    <property type="entry name" value="AP_mu_sigma_su"/>
</dbReference>
<dbReference type="Proteomes" id="UP000591131">
    <property type="component" value="Unassembled WGS sequence"/>
</dbReference>
<sequence length="226" mass="25421">MDPPLPGYNVGKCKSKLGMCISDADMSKKEACAAAAAAEGGSRTYAVSHGEQNRRLGSGELIVVSVKSGSSRLLFSFKMIKFILMVNKQGQTRLAKYADFLTIKERQAIENELIRKCLSRSESQCSFLEYRNYKVIYRRYASLYFIMGVDGSDEDNELAYLEFIHTLVETLDKYFENVCELDIMFNLEKAHFILDEMLANGCIEETNKANILAPLYLLDKHGDGSS</sequence>
<dbReference type="GO" id="GO:0030117">
    <property type="term" value="C:membrane coat"/>
    <property type="evidence" value="ECO:0007669"/>
    <property type="project" value="InterPro"/>
</dbReference>
<dbReference type="InterPro" id="IPR016635">
    <property type="entry name" value="AP_complex_ssu"/>
</dbReference>
<dbReference type="PANTHER" id="PTHR11753">
    <property type="entry name" value="ADAPTOR COMPLEXES SMALL SUBUNIT FAMILY"/>
    <property type="match status" value="1"/>
</dbReference>
<dbReference type="Pfam" id="PF01217">
    <property type="entry name" value="Clat_adaptor_s"/>
    <property type="match status" value="1"/>
</dbReference>
<organism evidence="7 8">
    <name type="scientific">Perkinsus chesapeaki</name>
    <name type="common">Clam parasite</name>
    <name type="synonym">Perkinsus andrewsi</name>
    <dbReference type="NCBI Taxonomy" id="330153"/>
    <lineage>
        <taxon>Eukaryota</taxon>
        <taxon>Sar</taxon>
        <taxon>Alveolata</taxon>
        <taxon>Perkinsozoa</taxon>
        <taxon>Perkinsea</taxon>
        <taxon>Perkinsida</taxon>
        <taxon>Perkinsidae</taxon>
        <taxon>Perkinsus</taxon>
    </lineage>
</organism>
<evidence type="ECO:0000256" key="1">
    <source>
        <dbReference type="ARBA" id="ARBA00004308"/>
    </source>
</evidence>
<dbReference type="FunFam" id="3.30.450.60:FF:000010">
    <property type="entry name" value="AP complex subunit sigma"/>
    <property type="match status" value="1"/>
</dbReference>
<evidence type="ECO:0000259" key="6">
    <source>
        <dbReference type="Pfam" id="PF01217"/>
    </source>
</evidence>
<evidence type="ECO:0000256" key="3">
    <source>
        <dbReference type="ARBA" id="ARBA00022448"/>
    </source>
</evidence>
<comment type="similarity">
    <text evidence="2">Belongs to the adaptor complexes small subunit family.</text>
</comment>
<comment type="caution">
    <text evidence="7">The sequence shown here is derived from an EMBL/GenBank/DDBJ whole genome shotgun (WGS) entry which is preliminary data.</text>
</comment>
<feature type="domain" description="AP complex mu/sigma subunit" evidence="6">
    <location>
        <begin position="79"/>
        <end position="220"/>
    </location>
</feature>
<reference evidence="7 8" key="1">
    <citation type="submission" date="2020-04" db="EMBL/GenBank/DDBJ databases">
        <title>Perkinsus chesapeaki whole genome sequence.</title>
        <authorList>
            <person name="Bogema D.R."/>
        </authorList>
    </citation>
    <scope>NUCLEOTIDE SEQUENCE [LARGE SCALE GENOMIC DNA]</scope>
    <source>
        <strain evidence="7">ATCC PRA-425</strain>
    </source>
</reference>